<dbReference type="PROSITE" id="PS51071">
    <property type="entry name" value="HTH_RPIR"/>
    <property type="match status" value="1"/>
</dbReference>
<comment type="caution">
    <text evidence="7">The sequence shown here is derived from an EMBL/GenBank/DDBJ whole genome shotgun (WGS) entry which is preliminary data.</text>
</comment>
<feature type="domain" description="HTH rpiR-type" evidence="4">
    <location>
        <begin position="1"/>
        <end position="43"/>
    </location>
</feature>
<name>A0A0R2L1L5_9LACO</name>
<protein>
    <submittedName>
        <fullName evidence="6 7">Transcriptional regulator</fullName>
    </submittedName>
</protein>
<dbReference type="PANTHER" id="PTHR30514:SF1">
    <property type="entry name" value="HTH-TYPE TRANSCRIPTIONAL REGULATOR HEXR-RELATED"/>
    <property type="match status" value="1"/>
</dbReference>
<evidence type="ECO:0000313" key="7">
    <source>
        <dbReference type="EMBL" id="KRN95344.1"/>
    </source>
</evidence>
<dbReference type="EMBL" id="BJUD01000007">
    <property type="protein sequence ID" value="GEK28258.1"/>
    <property type="molecule type" value="Genomic_DNA"/>
</dbReference>
<dbReference type="STRING" id="348151.IV55_GL000331"/>
<dbReference type="PANTHER" id="PTHR30514">
    <property type="entry name" value="GLUCOKINASE"/>
    <property type="match status" value="1"/>
</dbReference>
<keyword evidence="8" id="KW-1185">Reference proteome</keyword>
<dbReference type="SUPFAM" id="SSF53697">
    <property type="entry name" value="SIS domain"/>
    <property type="match status" value="1"/>
</dbReference>
<accession>A0A0R2L1L5</accession>
<dbReference type="PROSITE" id="PS51464">
    <property type="entry name" value="SIS"/>
    <property type="match status" value="1"/>
</dbReference>
<dbReference type="CDD" id="cd05013">
    <property type="entry name" value="SIS_RpiR"/>
    <property type="match status" value="1"/>
</dbReference>
<dbReference type="GO" id="GO:0003700">
    <property type="term" value="F:DNA-binding transcription factor activity"/>
    <property type="evidence" value="ECO:0007669"/>
    <property type="project" value="InterPro"/>
</dbReference>
<organism evidence="7 8">
    <name type="scientific">Furfurilactobacillus siliginis</name>
    <dbReference type="NCBI Taxonomy" id="348151"/>
    <lineage>
        <taxon>Bacteria</taxon>
        <taxon>Bacillati</taxon>
        <taxon>Bacillota</taxon>
        <taxon>Bacilli</taxon>
        <taxon>Lactobacillales</taxon>
        <taxon>Lactobacillaceae</taxon>
        <taxon>Furfurilactobacillus</taxon>
    </lineage>
</organism>
<dbReference type="InterPro" id="IPR035472">
    <property type="entry name" value="RpiR-like_SIS"/>
</dbReference>
<dbReference type="SUPFAM" id="SSF46689">
    <property type="entry name" value="Homeodomain-like"/>
    <property type="match status" value="1"/>
</dbReference>
<dbReference type="Proteomes" id="UP000051139">
    <property type="component" value="Unassembled WGS sequence"/>
</dbReference>
<dbReference type="Proteomes" id="UP000321429">
    <property type="component" value="Unassembled WGS sequence"/>
</dbReference>
<dbReference type="Gene3D" id="3.40.50.10490">
    <property type="entry name" value="Glucose-6-phosphate isomerase like protein, domain 1"/>
    <property type="match status" value="1"/>
</dbReference>
<dbReference type="EMBL" id="JQCB01000010">
    <property type="protein sequence ID" value="KRN95344.1"/>
    <property type="molecule type" value="Genomic_DNA"/>
</dbReference>
<keyword evidence="1" id="KW-0805">Transcription regulation</keyword>
<sequence>MTIQDLAENVKVSTATVSRFVKRIGWHSFREFSLGFGGIANQTDDFFSEIEEGDAPAVVVDKVFQGADNALDATRALLKEKDLSAAITLLTKARTLSFFGFGGSSVAALDGYHKFLRTTTHPQFHPDVDIQLMQAVKMDEQDVAILVSHSGRNHDTLMIADQLRANHVPMIAITSYPASPLAKKSTLVFQSVAEEVNYRSESMSSLIAQLTIIDSLFTLVGAQGAKTKTGEGLLQDVRHAMETSRE</sequence>
<dbReference type="InterPro" id="IPR001347">
    <property type="entry name" value="SIS_dom"/>
</dbReference>
<dbReference type="InterPro" id="IPR047640">
    <property type="entry name" value="RpiR-like"/>
</dbReference>
<evidence type="ECO:0000256" key="2">
    <source>
        <dbReference type="ARBA" id="ARBA00023125"/>
    </source>
</evidence>
<gene>
    <name evidence="7" type="ORF">IV55_GL000331</name>
    <name evidence="6" type="ORF">LSI01_05690</name>
</gene>
<dbReference type="InterPro" id="IPR036388">
    <property type="entry name" value="WH-like_DNA-bd_sf"/>
</dbReference>
<reference evidence="6 9" key="2">
    <citation type="submission" date="2019-07" db="EMBL/GenBank/DDBJ databases">
        <title>Whole genome shotgun sequence of Lactobacillus siliginis NBRC 101315.</title>
        <authorList>
            <person name="Hosoyama A."/>
            <person name="Uohara A."/>
            <person name="Ohji S."/>
            <person name="Ichikawa N."/>
        </authorList>
    </citation>
    <scope>NUCLEOTIDE SEQUENCE [LARGE SCALE GENOMIC DNA]</scope>
    <source>
        <strain evidence="6 9">NBRC 101315</strain>
    </source>
</reference>
<evidence type="ECO:0000256" key="3">
    <source>
        <dbReference type="ARBA" id="ARBA00023163"/>
    </source>
</evidence>
<evidence type="ECO:0000313" key="6">
    <source>
        <dbReference type="EMBL" id="GEK28258.1"/>
    </source>
</evidence>
<dbReference type="AlphaFoldDB" id="A0A0R2L1L5"/>
<reference evidence="7 8" key="1">
    <citation type="journal article" date="2015" name="Genome Announc.">
        <title>Expanding the biotechnology potential of lactobacilli through comparative genomics of 213 strains and associated genera.</title>
        <authorList>
            <person name="Sun Z."/>
            <person name="Harris H.M."/>
            <person name="McCann A."/>
            <person name="Guo C."/>
            <person name="Argimon S."/>
            <person name="Zhang W."/>
            <person name="Yang X."/>
            <person name="Jeffery I.B."/>
            <person name="Cooney J.C."/>
            <person name="Kagawa T.F."/>
            <person name="Liu W."/>
            <person name="Song Y."/>
            <person name="Salvetti E."/>
            <person name="Wrobel A."/>
            <person name="Rasinkangas P."/>
            <person name="Parkhill J."/>
            <person name="Rea M.C."/>
            <person name="O'Sullivan O."/>
            <person name="Ritari J."/>
            <person name="Douillard F.P."/>
            <person name="Paul Ross R."/>
            <person name="Yang R."/>
            <person name="Briner A.E."/>
            <person name="Felis G.E."/>
            <person name="de Vos W.M."/>
            <person name="Barrangou R."/>
            <person name="Klaenhammer T.R."/>
            <person name="Caufield P.W."/>
            <person name="Cui Y."/>
            <person name="Zhang H."/>
            <person name="O'Toole P.W."/>
        </authorList>
    </citation>
    <scope>NUCLEOTIDE SEQUENCE [LARGE SCALE GENOMIC DNA]</scope>
    <source>
        <strain evidence="7 8">DSM 22696</strain>
    </source>
</reference>
<dbReference type="InterPro" id="IPR046348">
    <property type="entry name" value="SIS_dom_sf"/>
</dbReference>
<dbReference type="InterPro" id="IPR000281">
    <property type="entry name" value="HTH_RpiR"/>
</dbReference>
<dbReference type="GO" id="GO:0097367">
    <property type="term" value="F:carbohydrate derivative binding"/>
    <property type="evidence" value="ECO:0007669"/>
    <property type="project" value="InterPro"/>
</dbReference>
<dbReference type="GO" id="GO:1901135">
    <property type="term" value="P:carbohydrate derivative metabolic process"/>
    <property type="evidence" value="ECO:0007669"/>
    <property type="project" value="InterPro"/>
</dbReference>
<evidence type="ECO:0000259" key="5">
    <source>
        <dbReference type="PROSITE" id="PS51464"/>
    </source>
</evidence>
<dbReference type="Pfam" id="PF01380">
    <property type="entry name" value="SIS"/>
    <property type="match status" value="1"/>
</dbReference>
<dbReference type="PATRIC" id="fig|348151.3.peg.337"/>
<evidence type="ECO:0000313" key="8">
    <source>
        <dbReference type="Proteomes" id="UP000051139"/>
    </source>
</evidence>
<dbReference type="InterPro" id="IPR009057">
    <property type="entry name" value="Homeodomain-like_sf"/>
</dbReference>
<dbReference type="GO" id="GO:0003677">
    <property type="term" value="F:DNA binding"/>
    <property type="evidence" value="ECO:0007669"/>
    <property type="project" value="UniProtKB-KW"/>
</dbReference>
<feature type="domain" description="SIS" evidence="5">
    <location>
        <begin position="86"/>
        <end position="226"/>
    </location>
</feature>
<proteinExistence type="predicted"/>
<evidence type="ECO:0000256" key="1">
    <source>
        <dbReference type="ARBA" id="ARBA00023015"/>
    </source>
</evidence>
<keyword evidence="3" id="KW-0804">Transcription</keyword>
<keyword evidence="2" id="KW-0238">DNA-binding</keyword>
<evidence type="ECO:0000313" key="9">
    <source>
        <dbReference type="Proteomes" id="UP000321429"/>
    </source>
</evidence>
<evidence type="ECO:0000259" key="4">
    <source>
        <dbReference type="PROSITE" id="PS51071"/>
    </source>
</evidence>
<dbReference type="Gene3D" id="1.10.10.10">
    <property type="entry name" value="Winged helix-like DNA-binding domain superfamily/Winged helix DNA-binding domain"/>
    <property type="match status" value="1"/>
</dbReference>